<organism evidence="2 3">
    <name type="scientific">Alkalicoccus urumqiensis</name>
    <name type="common">Bacillus urumqiensis</name>
    <dbReference type="NCBI Taxonomy" id="1548213"/>
    <lineage>
        <taxon>Bacteria</taxon>
        <taxon>Bacillati</taxon>
        <taxon>Bacillota</taxon>
        <taxon>Bacilli</taxon>
        <taxon>Bacillales</taxon>
        <taxon>Bacillaceae</taxon>
        <taxon>Alkalicoccus</taxon>
    </lineage>
</organism>
<dbReference type="EMBL" id="PVNS01000006">
    <property type="protein sequence ID" value="PRO65764.1"/>
    <property type="molecule type" value="Genomic_DNA"/>
</dbReference>
<dbReference type="AlphaFoldDB" id="A0A2P6MHK9"/>
<sequence length="101" mass="10959">MTKGIGEWPVEISRESCGMVGKRKRPQARTVLKAFALMSTISSYIIGAVLFGVLLGGWLDNRFDTAGIWTVVLLLTGLGAAMYGIYETVQRSTGDNNNDDS</sequence>
<keyword evidence="1" id="KW-1133">Transmembrane helix</keyword>
<evidence type="ECO:0000256" key="1">
    <source>
        <dbReference type="SAM" id="Phobius"/>
    </source>
</evidence>
<dbReference type="Pfam" id="PF09527">
    <property type="entry name" value="ATPase_gene1"/>
    <property type="match status" value="1"/>
</dbReference>
<evidence type="ECO:0000313" key="3">
    <source>
        <dbReference type="Proteomes" id="UP000243650"/>
    </source>
</evidence>
<proteinExistence type="predicted"/>
<dbReference type="OrthoDB" id="282803at2"/>
<name>A0A2P6MHK9_ALKUR</name>
<feature type="transmembrane region" description="Helical" evidence="1">
    <location>
        <begin position="31"/>
        <end position="54"/>
    </location>
</feature>
<accession>A0A2P6MHK9</accession>
<reference evidence="2 3" key="1">
    <citation type="submission" date="2018-03" db="EMBL/GenBank/DDBJ databases">
        <title>Bacillus urumqiensis sp. nov., a moderately haloalkaliphilic bacterium isolated from a salt lake.</title>
        <authorList>
            <person name="Zhao B."/>
            <person name="Liao Z."/>
        </authorList>
    </citation>
    <scope>NUCLEOTIDE SEQUENCE [LARGE SCALE GENOMIC DNA]</scope>
    <source>
        <strain evidence="2 3">BZ-SZ-XJ18</strain>
    </source>
</reference>
<protein>
    <recommendedName>
        <fullName evidence="4">AtpZ/AtpI family protein</fullName>
    </recommendedName>
</protein>
<gene>
    <name evidence="2" type="ORF">C6I21_07655</name>
</gene>
<keyword evidence="1" id="KW-0472">Membrane</keyword>
<evidence type="ECO:0000313" key="2">
    <source>
        <dbReference type="EMBL" id="PRO65764.1"/>
    </source>
</evidence>
<dbReference type="Proteomes" id="UP000243650">
    <property type="component" value="Unassembled WGS sequence"/>
</dbReference>
<evidence type="ECO:0008006" key="4">
    <source>
        <dbReference type="Google" id="ProtNLM"/>
    </source>
</evidence>
<feature type="transmembrane region" description="Helical" evidence="1">
    <location>
        <begin position="66"/>
        <end position="86"/>
    </location>
</feature>
<dbReference type="InterPro" id="IPR032820">
    <property type="entry name" value="ATPase_put"/>
</dbReference>
<comment type="caution">
    <text evidence="2">The sequence shown here is derived from an EMBL/GenBank/DDBJ whole genome shotgun (WGS) entry which is preliminary data.</text>
</comment>
<keyword evidence="3" id="KW-1185">Reference proteome</keyword>
<keyword evidence="1" id="KW-0812">Transmembrane</keyword>